<dbReference type="Pfam" id="PF00580">
    <property type="entry name" value="UvrD-helicase"/>
    <property type="match status" value="1"/>
</dbReference>
<keyword evidence="4" id="KW-0067">ATP-binding</keyword>
<evidence type="ECO:0000256" key="3">
    <source>
        <dbReference type="ARBA" id="ARBA00022806"/>
    </source>
</evidence>
<evidence type="ECO:0000313" key="7">
    <source>
        <dbReference type="Proteomes" id="UP000245921"/>
    </source>
</evidence>
<dbReference type="RefSeq" id="WP_371682076.1">
    <property type="nucleotide sequence ID" value="NZ_QGGI01000001.1"/>
</dbReference>
<dbReference type="InterPro" id="IPR014016">
    <property type="entry name" value="UvrD-like_ATP-bd"/>
</dbReference>
<evidence type="ECO:0000256" key="1">
    <source>
        <dbReference type="ARBA" id="ARBA00022741"/>
    </source>
</evidence>
<dbReference type="SUPFAM" id="SSF52540">
    <property type="entry name" value="P-loop containing nucleoside triphosphate hydrolases"/>
    <property type="match status" value="1"/>
</dbReference>
<organism evidence="6 7">
    <name type="scientific">Oceanotoga teriensis</name>
    <dbReference type="NCBI Taxonomy" id="515440"/>
    <lineage>
        <taxon>Bacteria</taxon>
        <taxon>Thermotogati</taxon>
        <taxon>Thermotogota</taxon>
        <taxon>Thermotogae</taxon>
        <taxon>Petrotogales</taxon>
        <taxon>Petrotogaceae</taxon>
        <taxon>Oceanotoga</taxon>
    </lineage>
</organism>
<evidence type="ECO:0000256" key="4">
    <source>
        <dbReference type="ARBA" id="ARBA00022840"/>
    </source>
</evidence>
<gene>
    <name evidence="6" type="ORF">C7380_10158</name>
</gene>
<dbReference type="Gene3D" id="3.40.50.300">
    <property type="entry name" value="P-loop containing nucleotide triphosphate hydrolases"/>
    <property type="match status" value="1"/>
</dbReference>
<dbReference type="GO" id="GO:0005524">
    <property type="term" value="F:ATP binding"/>
    <property type="evidence" value="ECO:0007669"/>
    <property type="project" value="UniProtKB-KW"/>
</dbReference>
<protein>
    <submittedName>
        <fullName evidence="6">UvrD/REP helicase N-terminal domain-containing protein</fullName>
    </submittedName>
</protein>
<dbReference type="InterPro" id="IPR027417">
    <property type="entry name" value="P-loop_NTPase"/>
</dbReference>
<feature type="domain" description="UvrD-like helicase ATP-binding" evidence="5">
    <location>
        <begin position="5"/>
        <end position="49"/>
    </location>
</feature>
<dbReference type="GO" id="GO:0004386">
    <property type="term" value="F:helicase activity"/>
    <property type="evidence" value="ECO:0007669"/>
    <property type="project" value="UniProtKB-KW"/>
</dbReference>
<name>A0AA45C916_9BACT</name>
<keyword evidence="1" id="KW-0547">Nucleotide-binding</keyword>
<dbReference type="EMBL" id="QGGI01000001">
    <property type="protein sequence ID" value="PWJ96486.1"/>
    <property type="molecule type" value="Genomic_DNA"/>
</dbReference>
<reference evidence="6 7" key="1">
    <citation type="submission" date="2018-05" db="EMBL/GenBank/DDBJ databases">
        <title>Genomic Encyclopedia of Type Strains, Phase IV (KMG-IV): sequencing the most valuable type-strain genomes for metagenomic binning, comparative biology and taxonomic classification.</title>
        <authorList>
            <person name="Goeker M."/>
        </authorList>
    </citation>
    <scope>NUCLEOTIDE SEQUENCE [LARGE SCALE GENOMIC DNA]</scope>
    <source>
        <strain evidence="6 7">DSM 24906</strain>
    </source>
</reference>
<sequence>MKNLMASRFRYVFVDEYQDCDSLQSEVINTLFDTTILQKIGDIDQAIYNSFHADETPWNISEKALTLPGSNRYNQKIADILIPLRTNKTPIVSLNNNCKIPPTLIVYGEDRIEDVIDVFYEEIKNNKLNKLTAKGVFKAIGMIKNGSGITIGSYWNEYKRDNINSNNLCLKDYINQLLFELKKGNLHNIDIIIRKMFCRICFIYGYVEKKTNRSFTVNTIKEQLLSCNKIDYKNSILKLCNMKNYSFNEVKKFLLSLIAKIFDSSDIKTLNDFIDDSNQNSKISESNNIWKSRKCDDEINVEFNTVYKVKGETHTATLYLETETSRASDIKRVLPLVNNKKAQNLKSIHEKSKKVIYVGLSRPSHLLCLAIQQKTYSNNENVFKNWKVIELK</sequence>
<dbReference type="GO" id="GO:0016787">
    <property type="term" value="F:hydrolase activity"/>
    <property type="evidence" value="ECO:0007669"/>
    <property type="project" value="UniProtKB-KW"/>
</dbReference>
<dbReference type="Proteomes" id="UP000245921">
    <property type="component" value="Unassembled WGS sequence"/>
</dbReference>
<keyword evidence="7" id="KW-1185">Reference proteome</keyword>
<dbReference type="AlphaFoldDB" id="A0AA45C916"/>
<proteinExistence type="predicted"/>
<evidence type="ECO:0000259" key="5">
    <source>
        <dbReference type="Pfam" id="PF00580"/>
    </source>
</evidence>
<evidence type="ECO:0000256" key="2">
    <source>
        <dbReference type="ARBA" id="ARBA00022801"/>
    </source>
</evidence>
<evidence type="ECO:0000313" key="6">
    <source>
        <dbReference type="EMBL" id="PWJ96486.1"/>
    </source>
</evidence>
<keyword evidence="3 6" id="KW-0347">Helicase</keyword>
<comment type="caution">
    <text evidence="6">The sequence shown here is derived from an EMBL/GenBank/DDBJ whole genome shotgun (WGS) entry which is preliminary data.</text>
</comment>
<accession>A0AA45C916</accession>
<keyword evidence="2" id="KW-0378">Hydrolase</keyword>